<dbReference type="Proteomes" id="UP001172684">
    <property type="component" value="Unassembled WGS sequence"/>
</dbReference>
<name>A0ABQ9NIU8_9PEZI</name>
<dbReference type="EMBL" id="JAPDRL010000114">
    <property type="protein sequence ID" value="KAJ9656876.1"/>
    <property type="molecule type" value="Genomic_DNA"/>
</dbReference>
<evidence type="ECO:0000313" key="2">
    <source>
        <dbReference type="EMBL" id="KAJ9656876.1"/>
    </source>
</evidence>
<proteinExistence type="predicted"/>
<keyword evidence="3" id="KW-1185">Reference proteome</keyword>
<accession>A0ABQ9NIU8</accession>
<gene>
    <name evidence="2" type="ORF">H2201_008398</name>
</gene>
<protein>
    <recommendedName>
        <fullName evidence="4">HMG box domain-containing protein</fullName>
    </recommendedName>
</protein>
<evidence type="ECO:0000256" key="1">
    <source>
        <dbReference type="SAM" id="MobiDB-lite"/>
    </source>
</evidence>
<organism evidence="2 3">
    <name type="scientific">Coniosporium apollinis</name>
    <dbReference type="NCBI Taxonomy" id="61459"/>
    <lineage>
        <taxon>Eukaryota</taxon>
        <taxon>Fungi</taxon>
        <taxon>Dikarya</taxon>
        <taxon>Ascomycota</taxon>
        <taxon>Pezizomycotina</taxon>
        <taxon>Dothideomycetes</taxon>
        <taxon>Dothideomycetes incertae sedis</taxon>
        <taxon>Coniosporium</taxon>
    </lineage>
</organism>
<sequence length="193" mass="21813">MMIKINLKRTRDEKATDDWDMETQPATPPHKAAKLILKLGPRHIPDATQPPPSIKTTGPPAPRTSIDKEKQALRHASLSWLPSTASRIAAIEAWNRTTIRDAGFADMSRHSNSVKKYYQKRIDLIDSKTQKPLDPEDAAFVGQKWAWLGEKAADEDRCGCKARRRFKCVKEYCGPKKLRGKAEVNERKKALLA</sequence>
<evidence type="ECO:0000313" key="3">
    <source>
        <dbReference type="Proteomes" id="UP001172684"/>
    </source>
</evidence>
<evidence type="ECO:0008006" key="4">
    <source>
        <dbReference type="Google" id="ProtNLM"/>
    </source>
</evidence>
<comment type="caution">
    <text evidence="2">The sequence shown here is derived from an EMBL/GenBank/DDBJ whole genome shotgun (WGS) entry which is preliminary data.</text>
</comment>
<feature type="region of interest" description="Disordered" evidence="1">
    <location>
        <begin position="1"/>
        <end position="65"/>
    </location>
</feature>
<reference evidence="2" key="1">
    <citation type="submission" date="2022-10" db="EMBL/GenBank/DDBJ databases">
        <title>Culturing micro-colonial fungi from biological soil crusts in the Mojave desert and describing Neophaeococcomyces mojavensis, and introducing the new genera and species Taxawa tesnikishii.</title>
        <authorList>
            <person name="Kurbessoian T."/>
            <person name="Stajich J.E."/>
        </authorList>
    </citation>
    <scope>NUCLEOTIDE SEQUENCE</scope>
    <source>
        <strain evidence="2">TK_1</strain>
    </source>
</reference>